<name>A0A7W6A4K4_9CAUL</name>
<feature type="transmembrane region" description="Helical" evidence="1">
    <location>
        <begin position="118"/>
        <end position="139"/>
    </location>
</feature>
<evidence type="ECO:0000259" key="2">
    <source>
        <dbReference type="PROSITE" id="PS50930"/>
    </source>
</evidence>
<dbReference type="Pfam" id="PF04397">
    <property type="entry name" value="LytTR"/>
    <property type="match status" value="1"/>
</dbReference>
<keyword evidence="1" id="KW-0812">Transmembrane</keyword>
<feature type="domain" description="HTH LytTR-type" evidence="2">
    <location>
        <begin position="205"/>
        <end position="294"/>
    </location>
</feature>
<feature type="transmembrane region" description="Helical" evidence="1">
    <location>
        <begin position="151"/>
        <end position="170"/>
    </location>
</feature>
<dbReference type="SMART" id="SM00850">
    <property type="entry name" value="LytTR"/>
    <property type="match status" value="1"/>
</dbReference>
<feature type="transmembrane region" description="Helical" evidence="1">
    <location>
        <begin position="86"/>
        <end position="106"/>
    </location>
</feature>
<organism evidence="3 4">
    <name type="scientific">Brevundimonas mediterranea</name>
    <dbReference type="NCBI Taxonomy" id="74329"/>
    <lineage>
        <taxon>Bacteria</taxon>
        <taxon>Pseudomonadati</taxon>
        <taxon>Pseudomonadota</taxon>
        <taxon>Alphaproteobacteria</taxon>
        <taxon>Caulobacterales</taxon>
        <taxon>Caulobacteraceae</taxon>
        <taxon>Brevundimonas</taxon>
    </lineage>
</organism>
<keyword evidence="1" id="KW-0472">Membrane</keyword>
<dbReference type="Proteomes" id="UP000532936">
    <property type="component" value="Unassembled WGS sequence"/>
</dbReference>
<dbReference type="InterPro" id="IPR007492">
    <property type="entry name" value="LytTR_DNA-bd_dom"/>
</dbReference>
<feature type="transmembrane region" description="Helical" evidence="1">
    <location>
        <begin position="54"/>
        <end position="74"/>
    </location>
</feature>
<accession>A0A7W6A4K4</accession>
<dbReference type="EMBL" id="JACIDA010000001">
    <property type="protein sequence ID" value="MBB3871530.1"/>
    <property type="molecule type" value="Genomic_DNA"/>
</dbReference>
<dbReference type="AlphaFoldDB" id="A0A7W6A4K4"/>
<dbReference type="Gene3D" id="2.40.50.1020">
    <property type="entry name" value="LytTr DNA-binding domain"/>
    <property type="match status" value="1"/>
</dbReference>
<protein>
    <recommendedName>
        <fullName evidence="2">HTH LytTR-type domain-containing protein</fullName>
    </recommendedName>
</protein>
<dbReference type="GO" id="GO:0003677">
    <property type="term" value="F:DNA binding"/>
    <property type="evidence" value="ECO:0007669"/>
    <property type="project" value="InterPro"/>
</dbReference>
<gene>
    <name evidence="3" type="ORF">GGR11_001044</name>
</gene>
<keyword evidence="1" id="KW-1133">Transmembrane helix</keyword>
<dbReference type="PROSITE" id="PS50930">
    <property type="entry name" value="HTH_LYTTR"/>
    <property type="match status" value="1"/>
</dbReference>
<evidence type="ECO:0000256" key="1">
    <source>
        <dbReference type="SAM" id="Phobius"/>
    </source>
</evidence>
<evidence type="ECO:0000313" key="4">
    <source>
        <dbReference type="Proteomes" id="UP000532936"/>
    </source>
</evidence>
<reference evidence="3 4" key="1">
    <citation type="submission" date="2020-08" db="EMBL/GenBank/DDBJ databases">
        <title>Genomic Encyclopedia of Type Strains, Phase IV (KMG-IV): sequencing the most valuable type-strain genomes for metagenomic binning, comparative biology and taxonomic classification.</title>
        <authorList>
            <person name="Goeker M."/>
        </authorList>
    </citation>
    <scope>NUCLEOTIDE SEQUENCE [LARGE SCALE GENOMIC DNA]</scope>
    <source>
        <strain evidence="3 4">DSM 14878</strain>
    </source>
</reference>
<comment type="caution">
    <text evidence="3">The sequence shown here is derived from an EMBL/GenBank/DDBJ whole genome shotgun (WGS) entry which is preliminary data.</text>
</comment>
<dbReference type="RefSeq" id="WP_246331567.1">
    <property type="nucleotide sequence ID" value="NZ_JACIDA010000001.1"/>
</dbReference>
<evidence type="ECO:0000313" key="3">
    <source>
        <dbReference type="EMBL" id="MBB3871530.1"/>
    </source>
</evidence>
<sequence>MGVPIRGWVLAQRHCRTAAGSLGPTSRTAPWVRERDGMGHRAKTIIGATTARRWAVDALMLAAMGLLLGFLGPFDSDDAPIAPRYAYWMTCMLGGGLIAVAVDESLGRRLPVLWRRVFLTSALATPLVTLFVVVTQHLMFAEQRWSIYLPLLWQVWPIMLAAMAVRALVWRRLPTRVETRTLVVPPLPEAEAVFRRRLSAKRRSARLIAIEAHDHYLRVHTDAGAELITLRFADALDELSRAHGWRVHRSWWVAADAVEAVRWRRGAGEIRLVGGLTAPVSRTHGPVLKEAGWL</sequence>
<proteinExistence type="predicted"/>